<organism evidence="1 2">
    <name type="scientific">Actinidia rufa</name>
    <dbReference type="NCBI Taxonomy" id="165716"/>
    <lineage>
        <taxon>Eukaryota</taxon>
        <taxon>Viridiplantae</taxon>
        <taxon>Streptophyta</taxon>
        <taxon>Embryophyta</taxon>
        <taxon>Tracheophyta</taxon>
        <taxon>Spermatophyta</taxon>
        <taxon>Magnoliopsida</taxon>
        <taxon>eudicotyledons</taxon>
        <taxon>Gunneridae</taxon>
        <taxon>Pentapetalae</taxon>
        <taxon>asterids</taxon>
        <taxon>Ericales</taxon>
        <taxon>Actinidiaceae</taxon>
        <taxon>Actinidia</taxon>
    </lineage>
</organism>
<dbReference type="Proteomes" id="UP000585474">
    <property type="component" value="Unassembled WGS sequence"/>
</dbReference>
<dbReference type="OrthoDB" id="1743887at2759"/>
<comment type="caution">
    <text evidence="1">The sequence shown here is derived from an EMBL/GenBank/DDBJ whole genome shotgun (WGS) entry which is preliminary data.</text>
</comment>
<keyword evidence="1" id="KW-0418">Kinase</keyword>
<name>A0A7J0EX66_9ERIC</name>
<sequence length="105" mass="11982">MDSLAAAIAPKLVVPARNSHFSGGRLLGKSILRPKLNRISRKIRLHADKTTQINFGDPDWKSKFQKNFEARFSIPHLTDVFHDAVPIPSTFCLKMRYPKSDFDFL</sequence>
<dbReference type="EMBL" id="BJWL01000007">
    <property type="protein sequence ID" value="GFY90806.1"/>
    <property type="molecule type" value="Genomic_DNA"/>
</dbReference>
<proteinExistence type="predicted"/>
<evidence type="ECO:0000313" key="1">
    <source>
        <dbReference type="EMBL" id="GFY90806.1"/>
    </source>
</evidence>
<keyword evidence="1" id="KW-0808">Transferase</keyword>
<protein>
    <submittedName>
        <fullName evidence="1">Phosphofructokinase 5</fullName>
    </submittedName>
</protein>
<evidence type="ECO:0000313" key="2">
    <source>
        <dbReference type="Proteomes" id="UP000585474"/>
    </source>
</evidence>
<dbReference type="GO" id="GO:0016301">
    <property type="term" value="F:kinase activity"/>
    <property type="evidence" value="ECO:0007669"/>
    <property type="project" value="UniProtKB-KW"/>
</dbReference>
<dbReference type="AlphaFoldDB" id="A0A7J0EX66"/>
<accession>A0A7J0EX66</accession>
<reference evidence="1 2" key="1">
    <citation type="submission" date="2019-07" db="EMBL/GenBank/DDBJ databases">
        <title>De Novo Assembly of kiwifruit Actinidia rufa.</title>
        <authorList>
            <person name="Sugita-Konishi S."/>
            <person name="Sato K."/>
            <person name="Mori E."/>
            <person name="Abe Y."/>
            <person name="Kisaki G."/>
            <person name="Hamano K."/>
            <person name="Suezawa K."/>
            <person name="Otani M."/>
            <person name="Fukuda T."/>
            <person name="Manabe T."/>
            <person name="Gomi K."/>
            <person name="Tabuchi M."/>
            <person name="Akimitsu K."/>
            <person name="Kataoka I."/>
        </authorList>
    </citation>
    <scope>NUCLEOTIDE SEQUENCE [LARGE SCALE GENOMIC DNA]</scope>
    <source>
        <strain evidence="2">cv. Fuchu</strain>
    </source>
</reference>
<keyword evidence="2" id="KW-1185">Reference proteome</keyword>
<gene>
    <name evidence="1" type="ORF">Acr_07g0010030</name>
</gene>